<proteinExistence type="predicted"/>
<evidence type="ECO:0000313" key="2">
    <source>
        <dbReference type="EMBL" id="OGM50821.1"/>
    </source>
</evidence>
<keyword evidence="3" id="KW-1185">Reference proteome</keyword>
<sequence>MADLLHDYPLDCARRDIRLLTILPAWKSEAPIKCSLQVASLDTFPKYEAISYVWGDIGEVNDILLDRCAIPVPRNVRRILQRLRHRTKRRVIWIDFVCINQGDVAEKNTQVPLMSAIYANATSVIAIISLDNLCQNAADVIKWREMSTWENRRWNNACWWIKGVICRISVRYEKRFSVSLRNILDFDHHFFFAEYWTRMWTFQEYRLSQGNPPICICGDVELPATATFDHYQTHLNAIKFISEMRSRVITGRRTRLKDHYAEIKTQIDNLNGWFSLQDSQNVAVRHTWTSDKDEISVLSLLDETRGRKCQNPKDKIYALYGLLPSLQKAYPPDYNKSLSQISFETAKYILQEGLENIAMLNMFCLREDRLENISIPSWVPDLTTTGSISTATNRLCHSKRLALSGCFLPIQAQCYPEFTEDPSVLRISGRPIGKCRPIFQFASDVKSVLAQIMGEIKMHGDGRHVWDNVWGPENIPHRFLRACSFFSNYGVATCAIDDPGFSLARLRAVFEILDLIHQDADTILETLAETGFEFLRDLVPRLYNIKVFTIHHTSFVGFGLSEQSVEENDQVVVSVCQFDMPFVLRQSYGVDYNGDQVYYKLVGFAYVDGICVDDVERFEATEQSNPYLDHVCTVPYKKLLLN</sequence>
<dbReference type="AlphaFoldDB" id="A0A1F8AGK0"/>
<name>A0A1F8AGK0_9EURO</name>
<dbReference type="RefSeq" id="XP_022394538.1">
    <property type="nucleotide sequence ID" value="XM_022527787.1"/>
</dbReference>
<dbReference type="PANTHER" id="PTHR24148">
    <property type="entry name" value="ANKYRIN REPEAT DOMAIN-CONTAINING PROTEIN 39 HOMOLOG-RELATED"/>
    <property type="match status" value="1"/>
</dbReference>
<dbReference type="InterPro" id="IPR052895">
    <property type="entry name" value="HetReg/Transcr_Mod"/>
</dbReference>
<dbReference type="Pfam" id="PF06985">
    <property type="entry name" value="HET"/>
    <property type="match status" value="1"/>
</dbReference>
<dbReference type="STRING" id="109264.A0A1F8AGK0"/>
<dbReference type="Proteomes" id="UP000179179">
    <property type="component" value="Unassembled WGS sequence"/>
</dbReference>
<dbReference type="InterPro" id="IPR010730">
    <property type="entry name" value="HET"/>
</dbReference>
<reference evidence="2 3" key="1">
    <citation type="journal article" date="2016" name="Genome Biol. Evol.">
        <title>Draft genome sequence of an aflatoxigenic Aspergillus species, A. bombycis.</title>
        <authorList>
            <person name="Moore G.G."/>
            <person name="Mack B.M."/>
            <person name="Beltz S.B."/>
            <person name="Gilbert M.K."/>
        </authorList>
    </citation>
    <scope>NUCLEOTIDE SEQUENCE [LARGE SCALE GENOMIC DNA]</scope>
    <source>
        <strain evidence="3">NRRL 26010</strain>
    </source>
</reference>
<comment type="caution">
    <text evidence="2">The sequence shown here is derived from an EMBL/GenBank/DDBJ whole genome shotgun (WGS) entry which is preliminary data.</text>
</comment>
<evidence type="ECO:0000313" key="3">
    <source>
        <dbReference type="Proteomes" id="UP000179179"/>
    </source>
</evidence>
<feature type="domain" description="Heterokaryon incompatibility" evidence="1">
    <location>
        <begin position="47"/>
        <end position="204"/>
    </location>
</feature>
<protein>
    <recommendedName>
        <fullName evidence="1">Heterokaryon incompatibility domain-containing protein</fullName>
    </recommendedName>
</protein>
<dbReference type="OrthoDB" id="4850726at2759"/>
<accession>A0A1F8AGK0</accession>
<evidence type="ECO:0000259" key="1">
    <source>
        <dbReference type="Pfam" id="PF06985"/>
    </source>
</evidence>
<organism evidence="2 3">
    <name type="scientific">Aspergillus bombycis</name>
    <dbReference type="NCBI Taxonomy" id="109264"/>
    <lineage>
        <taxon>Eukaryota</taxon>
        <taxon>Fungi</taxon>
        <taxon>Dikarya</taxon>
        <taxon>Ascomycota</taxon>
        <taxon>Pezizomycotina</taxon>
        <taxon>Eurotiomycetes</taxon>
        <taxon>Eurotiomycetidae</taxon>
        <taxon>Eurotiales</taxon>
        <taxon>Aspergillaceae</taxon>
        <taxon>Aspergillus</taxon>
    </lineage>
</organism>
<dbReference type="PANTHER" id="PTHR24148:SF64">
    <property type="entry name" value="HETEROKARYON INCOMPATIBILITY DOMAIN-CONTAINING PROTEIN"/>
    <property type="match status" value="1"/>
</dbReference>
<dbReference type="GeneID" id="34444047"/>
<gene>
    <name evidence="2" type="ORF">ABOM_000657</name>
</gene>
<dbReference type="EMBL" id="LYCR01000002">
    <property type="protein sequence ID" value="OGM50821.1"/>
    <property type="molecule type" value="Genomic_DNA"/>
</dbReference>